<proteinExistence type="inferred from homology"/>
<dbReference type="GO" id="GO:0003700">
    <property type="term" value="F:DNA-binding transcription factor activity"/>
    <property type="evidence" value="ECO:0007669"/>
    <property type="project" value="InterPro"/>
</dbReference>
<evidence type="ECO:0000256" key="3">
    <source>
        <dbReference type="ARBA" id="ARBA00023125"/>
    </source>
</evidence>
<evidence type="ECO:0000259" key="5">
    <source>
        <dbReference type="PROSITE" id="PS50931"/>
    </source>
</evidence>
<dbReference type="Gene3D" id="3.40.190.290">
    <property type="match status" value="1"/>
</dbReference>
<dbReference type="GO" id="GO:0003677">
    <property type="term" value="F:DNA binding"/>
    <property type="evidence" value="ECO:0007669"/>
    <property type="project" value="UniProtKB-KW"/>
</dbReference>
<dbReference type="PANTHER" id="PTHR30419:SF2">
    <property type="entry name" value="LYSR FAMILY TRANSCRIPTIONAL REGULATOR"/>
    <property type="match status" value="1"/>
</dbReference>
<dbReference type="Pfam" id="PF03466">
    <property type="entry name" value="LysR_substrate"/>
    <property type="match status" value="1"/>
</dbReference>
<keyword evidence="2" id="KW-0805">Transcription regulation</keyword>
<sequence>MSGWRPDLTTLKLFVAVCDEASITKAAEREAIAPSAVSKRIAEVESAAGVMLLVRGGRGVKPTAAGQAFLEHARRILESTTLLEAELEEYGQGARGHVRLWAHISSMVELLPKDVTAFMLQHPNVRVDLQERVSSAVAQGVREGAADLGVCLSTVDLFGVRQYPYSRDELVLVCRDDHALANEAAVDFDQVMAHDLVGLQPGSRMETFLAGLAARKGRKLRYRSHVSTYEAALAT</sequence>
<dbReference type="Proteomes" id="UP000541185">
    <property type="component" value="Unassembled WGS sequence"/>
</dbReference>
<reference evidence="6 7" key="1">
    <citation type="submission" date="2020-04" db="EMBL/GenBank/DDBJ databases">
        <title>Ramlibacter sp. G-1-2-2 isolated from soil.</title>
        <authorList>
            <person name="Dahal R.H."/>
        </authorList>
    </citation>
    <scope>NUCLEOTIDE SEQUENCE [LARGE SCALE GENOMIC DNA]</scope>
    <source>
        <strain evidence="6 7">G-1-2-2</strain>
    </source>
</reference>
<protein>
    <submittedName>
        <fullName evidence="6">LysR family transcriptional regulator</fullName>
    </submittedName>
</protein>
<dbReference type="InterPro" id="IPR050950">
    <property type="entry name" value="HTH-type_LysR_regulators"/>
</dbReference>
<dbReference type="SUPFAM" id="SSF53850">
    <property type="entry name" value="Periplasmic binding protein-like II"/>
    <property type="match status" value="1"/>
</dbReference>
<name>A0A848HAU1_9BURK</name>
<comment type="similarity">
    <text evidence="1">Belongs to the LysR transcriptional regulatory family.</text>
</comment>
<keyword evidence="4" id="KW-0804">Transcription</keyword>
<dbReference type="Gene3D" id="1.10.10.10">
    <property type="entry name" value="Winged helix-like DNA-binding domain superfamily/Winged helix DNA-binding domain"/>
    <property type="match status" value="1"/>
</dbReference>
<evidence type="ECO:0000256" key="4">
    <source>
        <dbReference type="ARBA" id="ARBA00023163"/>
    </source>
</evidence>
<dbReference type="InterPro" id="IPR036388">
    <property type="entry name" value="WH-like_DNA-bd_sf"/>
</dbReference>
<evidence type="ECO:0000313" key="6">
    <source>
        <dbReference type="EMBL" id="NML47594.1"/>
    </source>
</evidence>
<dbReference type="EMBL" id="JABBFX010000003">
    <property type="protein sequence ID" value="NML47594.1"/>
    <property type="molecule type" value="Genomic_DNA"/>
</dbReference>
<dbReference type="GO" id="GO:0005829">
    <property type="term" value="C:cytosol"/>
    <property type="evidence" value="ECO:0007669"/>
    <property type="project" value="TreeGrafter"/>
</dbReference>
<dbReference type="SUPFAM" id="SSF46785">
    <property type="entry name" value="Winged helix' DNA-binding domain"/>
    <property type="match status" value="1"/>
</dbReference>
<dbReference type="PROSITE" id="PS50931">
    <property type="entry name" value="HTH_LYSR"/>
    <property type="match status" value="1"/>
</dbReference>
<comment type="caution">
    <text evidence="6">The sequence shown here is derived from an EMBL/GenBank/DDBJ whole genome shotgun (WGS) entry which is preliminary data.</text>
</comment>
<dbReference type="AlphaFoldDB" id="A0A848HAU1"/>
<organism evidence="6 7">
    <name type="scientific">Ramlibacter agri</name>
    <dbReference type="NCBI Taxonomy" id="2728837"/>
    <lineage>
        <taxon>Bacteria</taxon>
        <taxon>Pseudomonadati</taxon>
        <taxon>Pseudomonadota</taxon>
        <taxon>Betaproteobacteria</taxon>
        <taxon>Burkholderiales</taxon>
        <taxon>Comamonadaceae</taxon>
        <taxon>Ramlibacter</taxon>
    </lineage>
</organism>
<evidence type="ECO:0000256" key="2">
    <source>
        <dbReference type="ARBA" id="ARBA00023015"/>
    </source>
</evidence>
<accession>A0A848HAU1</accession>
<feature type="domain" description="HTH lysR-type" evidence="5">
    <location>
        <begin position="6"/>
        <end position="63"/>
    </location>
</feature>
<keyword evidence="3" id="KW-0238">DNA-binding</keyword>
<evidence type="ECO:0000313" key="7">
    <source>
        <dbReference type="Proteomes" id="UP000541185"/>
    </source>
</evidence>
<dbReference type="Pfam" id="PF00126">
    <property type="entry name" value="HTH_1"/>
    <property type="match status" value="1"/>
</dbReference>
<evidence type="ECO:0000256" key="1">
    <source>
        <dbReference type="ARBA" id="ARBA00009437"/>
    </source>
</evidence>
<dbReference type="InterPro" id="IPR005119">
    <property type="entry name" value="LysR_subst-bd"/>
</dbReference>
<dbReference type="InterPro" id="IPR036390">
    <property type="entry name" value="WH_DNA-bd_sf"/>
</dbReference>
<dbReference type="FunFam" id="1.10.10.10:FF:000001">
    <property type="entry name" value="LysR family transcriptional regulator"/>
    <property type="match status" value="1"/>
</dbReference>
<dbReference type="RefSeq" id="WP_169421861.1">
    <property type="nucleotide sequence ID" value="NZ_JABBFX010000003.1"/>
</dbReference>
<gene>
    <name evidence="6" type="ORF">HHL11_27845</name>
</gene>
<dbReference type="InterPro" id="IPR000847">
    <property type="entry name" value="LysR_HTH_N"/>
</dbReference>
<dbReference type="PANTHER" id="PTHR30419">
    <property type="entry name" value="HTH-TYPE TRANSCRIPTIONAL REGULATOR YBHD"/>
    <property type="match status" value="1"/>
</dbReference>
<keyword evidence="7" id="KW-1185">Reference proteome</keyword>